<feature type="region of interest" description="Disordered" evidence="1">
    <location>
        <begin position="372"/>
        <end position="399"/>
    </location>
</feature>
<keyword evidence="4" id="KW-1185">Reference proteome</keyword>
<accession>A0A0G4NAZ6</accession>
<gene>
    <name evidence="2" type="ORF">BN1708_008211</name>
    <name evidence="3" type="ORF">BN1723_005745</name>
</gene>
<feature type="region of interest" description="Disordered" evidence="1">
    <location>
        <begin position="1233"/>
        <end position="1274"/>
    </location>
</feature>
<evidence type="ECO:0000313" key="2">
    <source>
        <dbReference type="EMBL" id="CRK40421.1"/>
    </source>
</evidence>
<feature type="compositionally biased region" description="Polar residues" evidence="1">
    <location>
        <begin position="382"/>
        <end position="396"/>
    </location>
</feature>
<dbReference type="Proteomes" id="UP000044602">
    <property type="component" value="Unassembled WGS sequence"/>
</dbReference>
<protein>
    <submittedName>
        <fullName evidence="3">Uncharacterized protein</fullName>
    </submittedName>
</protein>
<dbReference type="EMBL" id="CVQI01033495">
    <property type="protein sequence ID" value="CRK43638.1"/>
    <property type="molecule type" value="Genomic_DNA"/>
</dbReference>
<feature type="region of interest" description="Disordered" evidence="1">
    <location>
        <begin position="1363"/>
        <end position="1414"/>
    </location>
</feature>
<feature type="compositionally biased region" description="Basic and acidic residues" evidence="1">
    <location>
        <begin position="1247"/>
        <end position="1256"/>
    </location>
</feature>
<evidence type="ECO:0000313" key="4">
    <source>
        <dbReference type="Proteomes" id="UP000044602"/>
    </source>
</evidence>
<proteinExistence type="predicted"/>
<evidence type="ECO:0000313" key="3">
    <source>
        <dbReference type="EMBL" id="CRK43638.1"/>
    </source>
</evidence>
<reference evidence="4 5" key="1">
    <citation type="submission" date="2015-05" db="EMBL/GenBank/DDBJ databases">
        <authorList>
            <person name="Fogelqvist Johan"/>
        </authorList>
    </citation>
    <scope>NUCLEOTIDE SEQUENCE [LARGE SCALE GENOMIC DNA]</scope>
    <source>
        <strain evidence="2">VL1</strain>
        <strain evidence="3">VL2</strain>
    </source>
</reference>
<dbReference type="STRING" id="100787.A0A0G4NAZ6"/>
<feature type="region of interest" description="Disordered" evidence="1">
    <location>
        <begin position="196"/>
        <end position="218"/>
    </location>
</feature>
<dbReference type="Proteomes" id="UP000045706">
    <property type="component" value="Unassembled WGS sequence"/>
</dbReference>
<evidence type="ECO:0000313" key="5">
    <source>
        <dbReference type="Proteomes" id="UP000045706"/>
    </source>
</evidence>
<organism evidence="3 5">
    <name type="scientific">Verticillium longisporum</name>
    <name type="common">Verticillium dahliae var. longisporum</name>
    <dbReference type="NCBI Taxonomy" id="100787"/>
    <lineage>
        <taxon>Eukaryota</taxon>
        <taxon>Fungi</taxon>
        <taxon>Dikarya</taxon>
        <taxon>Ascomycota</taxon>
        <taxon>Pezizomycotina</taxon>
        <taxon>Sordariomycetes</taxon>
        <taxon>Hypocreomycetidae</taxon>
        <taxon>Glomerellales</taxon>
        <taxon>Plectosphaerellaceae</taxon>
        <taxon>Verticillium</taxon>
    </lineage>
</organism>
<evidence type="ECO:0000256" key="1">
    <source>
        <dbReference type="SAM" id="MobiDB-lite"/>
    </source>
</evidence>
<feature type="compositionally biased region" description="Acidic residues" evidence="1">
    <location>
        <begin position="199"/>
        <end position="210"/>
    </location>
</feature>
<name>A0A0G4NAZ6_VERLO</name>
<sequence length="1414" mass="159520">MAAPEMTDMALLLSRYHDKFPADFQAELTGLIESADHYDLFKRIEDLIAAHKLDDLLSREDNLRRALCELYGTRHPWLATADLGAAAWQREQERALAAFRERAARDRAAGVSRDMAQYEHELRLARAHVAKFGLQLPGPAPGPASEVPLAPSMGGVPPRQPFTAGWTFREAPAVEGISFDPKATCEQFFPEPPVVVELSDSDEDGDDDEPTAAGDGDVLMRDVGQEAPEREAAPGGAVAAMISSLGGDGATETTTKTTTRRPHEVIVVDDLPIRVTPEARKWNAPRLKRKIDKLLRKIGNTSQVVTLAEVQKIIDTSAKIQDKPVSKTPQGRHMQEEDEITLPEAVIKITNQQPTPETSLDSEAKAELRRKALDAPGLKHGVQQSGTTEKGTSATPVGSRDHYDENWLKNWLIQNDMAASDDLKMVSYRGWRIHSPKITLIRIKNFLADEDLDRTLLWTSQCSEILLYLQHLQENVYDGQDWGYDLDEVINMLQTHWLYEQHHYKEPELILNFEPVEHPKRLQAPPNAPIIIITDSEEQTEPLKPRYLQHRVPESVHDVDFQIPGPLLRTRFLTWFREDLTRLWHFDDPARPLVGGIGSGARGDSMFEYGYNPDFNSAEVADDRFVKCMSLGTSETARTLREESNFYLAHKDFIVGKEGVLWPTGHAVRRFADFRGAKRAALQQCIEHFGIVDGDVDAADAGAEHFRKLVLPTPWREKERIRAEAQKITVFPPLALKEPPAAEKIDPFGFVYWHDQMLRNHEERARNVIPSMQQGHAKRFAADKLSVLPSWNFMGPFNPTLVPRHIDIKHAQATRFRNMITQVEIANRRAPRKLLDDILENFRLGCKVGKPSQDVLDELDRQKKDLPTGEAYRPISPDDHHWMRFVVGPSTNDLLMEEIKDNFEYWRFDVFNERLQILLNDPYEDALLARAGQYRTLEQICHEINSFAATNPLQEALYSKEEAEEYCDYLVSTGRLSQSRSGKDKSILFGRPELPYHPELRINFYVPPIHVNPLFPSRPEQELPAPEAPLLDWKAALVAALPLIASFIDASGPSHEGRVSLAYRTLAYRLGSWTVILEGEVETAYAGFKAQGADQGFSVPVDRYRVQIDDLHGIWRQEVTSQVDEVGAVSYASVAKAADPGAAHNWEDWASGTWHPEAIEAVRTGLIKELSDGDNMLWPVRPRWEGEPGKETMTLAREDIWDFGRQGVRGGNKQKKQFFSLDKWPLHLQSEATQRKIRASGPNPSPPRHDENDAGKGKSKKSTSRGVKASVTLEDETAVETGVQDTEPAVVDSSEDELGLKLHLAADPKRQFIADVSGYRKGDTPRQKAAVDEAILDEMREVFGGPPSEIIPRRRRWWKIWGNDSEDESSEPVRDPAKSIFRFPALQPDQIPRSVPKAKRDDARPQRRPGQSRG</sequence>
<dbReference type="EMBL" id="CVQH01026305">
    <property type="protein sequence ID" value="CRK40421.1"/>
    <property type="molecule type" value="Genomic_DNA"/>
</dbReference>